<dbReference type="PROSITE" id="PS52050">
    <property type="entry name" value="WYL"/>
    <property type="match status" value="1"/>
</dbReference>
<dbReference type="InterPro" id="IPR036390">
    <property type="entry name" value="WH_DNA-bd_sf"/>
</dbReference>
<dbReference type="Pfam" id="PF08279">
    <property type="entry name" value="HTH_11"/>
    <property type="match status" value="1"/>
</dbReference>
<name>A0ABS7D8F7_9BACL</name>
<reference evidence="3 4" key="1">
    <citation type="submission" date="2021-07" db="EMBL/GenBank/DDBJ databases">
        <title>Paenibacillus radiodurans sp. nov., isolated from the southeastern edge of Tengger Desert.</title>
        <authorList>
            <person name="Zhang G."/>
        </authorList>
    </citation>
    <scope>NUCLEOTIDE SEQUENCE [LARGE SCALE GENOMIC DNA]</scope>
    <source>
        <strain evidence="3 4">DT7-4</strain>
    </source>
</reference>
<feature type="domain" description="WYL" evidence="2">
    <location>
        <begin position="139"/>
        <end position="204"/>
    </location>
</feature>
<dbReference type="InterPro" id="IPR051534">
    <property type="entry name" value="CBASS_pafABC_assoc_protein"/>
</dbReference>
<dbReference type="Pfam" id="PF13280">
    <property type="entry name" value="WYL"/>
    <property type="match status" value="1"/>
</dbReference>
<dbReference type="Gene3D" id="1.10.10.10">
    <property type="entry name" value="Winged helix-like DNA-binding domain superfamily/Winged helix DNA-binding domain"/>
    <property type="match status" value="1"/>
</dbReference>
<sequence length="327" mass="36834">MSKADNMLSILWLLKTGRRMTAREIADTLEIHIRTVYRYIDALCASGVPIISDAGHNGGYSLLRQFNESPLMFDADEQKALVHAAIFARQAGYPFGEALSGAVAKLKIYTNEDQLEKINRHESGLDVINPPANTALAPVLQTLEVSAAEGSTLAMTYAGRRDSLTAREIDPYGLVYWKGTWYIVAYCRLRREIRSFRVDRIASLNRTEAVFERPADFSAREFFLGKLLPHTDNALITVRISGQEQAINGLCEHWLFGHALVERDRTEARFELDQAMLLTFVPYFLLPYGRAIVIKEPSQLHERMVAVLSEMLDYYTTSAPDKNAAVQ</sequence>
<protein>
    <submittedName>
        <fullName evidence="3">YafY family transcriptional regulator</fullName>
    </submittedName>
</protein>
<dbReference type="Proteomes" id="UP000812277">
    <property type="component" value="Unassembled WGS sequence"/>
</dbReference>
<dbReference type="InterPro" id="IPR013196">
    <property type="entry name" value="HTH_11"/>
</dbReference>
<gene>
    <name evidence="3" type="ORF">K0T92_15080</name>
</gene>
<accession>A0ABS7D8F7</accession>
<evidence type="ECO:0000313" key="3">
    <source>
        <dbReference type="EMBL" id="MBW7476068.1"/>
    </source>
</evidence>
<organism evidence="3 4">
    <name type="scientific">Paenibacillus oenotherae</name>
    <dbReference type="NCBI Taxonomy" id="1435645"/>
    <lineage>
        <taxon>Bacteria</taxon>
        <taxon>Bacillati</taxon>
        <taxon>Bacillota</taxon>
        <taxon>Bacilli</taxon>
        <taxon>Bacillales</taxon>
        <taxon>Paenibacillaceae</taxon>
        <taxon>Paenibacillus</taxon>
    </lineage>
</organism>
<dbReference type="InterPro" id="IPR036388">
    <property type="entry name" value="WH-like_DNA-bd_sf"/>
</dbReference>
<evidence type="ECO:0000313" key="4">
    <source>
        <dbReference type="Proteomes" id="UP000812277"/>
    </source>
</evidence>
<dbReference type="InterPro" id="IPR026881">
    <property type="entry name" value="WYL_dom"/>
</dbReference>
<dbReference type="PANTHER" id="PTHR34580">
    <property type="match status" value="1"/>
</dbReference>
<feature type="domain" description="Helix-turn-helix type 11" evidence="1">
    <location>
        <begin position="8"/>
        <end position="60"/>
    </location>
</feature>
<evidence type="ECO:0000259" key="2">
    <source>
        <dbReference type="Pfam" id="PF13280"/>
    </source>
</evidence>
<proteinExistence type="predicted"/>
<dbReference type="EMBL" id="JAHZIJ010000010">
    <property type="protein sequence ID" value="MBW7476068.1"/>
    <property type="molecule type" value="Genomic_DNA"/>
</dbReference>
<comment type="caution">
    <text evidence="3">The sequence shown here is derived from an EMBL/GenBank/DDBJ whole genome shotgun (WGS) entry which is preliminary data.</text>
</comment>
<dbReference type="SUPFAM" id="SSF46785">
    <property type="entry name" value="Winged helix' DNA-binding domain"/>
    <property type="match status" value="1"/>
</dbReference>
<dbReference type="RefSeq" id="WP_219873310.1">
    <property type="nucleotide sequence ID" value="NZ_JAHZIJ010000010.1"/>
</dbReference>
<dbReference type="PANTHER" id="PTHR34580:SF3">
    <property type="entry name" value="PROTEIN PAFB"/>
    <property type="match status" value="1"/>
</dbReference>
<evidence type="ECO:0000259" key="1">
    <source>
        <dbReference type="Pfam" id="PF08279"/>
    </source>
</evidence>
<keyword evidence="4" id="KW-1185">Reference proteome</keyword>